<dbReference type="PANTHER" id="PTHR34309">
    <property type="entry name" value="SLR1406 PROTEIN"/>
    <property type="match status" value="1"/>
</dbReference>
<accession>A0A6P1NL34</accession>
<dbReference type="RefSeq" id="WP_160618657.1">
    <property type="nucleotide sequence ID" value="NZ_CP047652.1"/>
</dbReference>
<organism evidence="2 3">
    <name type="scientific">Aristophania vespae</name>
    <dbReference type="NCBI Taxonomy" id="2697033"/>
    <lineage>
        <taxon>Bacteria</taxon>
        <taxon>Pseudomonadati</taxon>
        <taxon>Pseudomonadota</taxon>
        <taxon>Alphaproteobacteria</taxon>
        <taxon>Acetobacterales</taxon>
        <taxon>Acetobacteraceae</taxon>
        <taxon>Aristophania</taxon>
    </lineage>
</organism>
<dbReference type="InterPro" id="IPR038084">
    <property type="entry name" value="PduO/GlcC-like_sf"/>
</dbReference>
<dbReference type="AlphaFoldDB" id="A0A6P1NL34"/>
<dbReference type="EMBL" id="CP047652">
    <property type="protein sequence ID" value="QHI95581.1"/>
    <property type="molecule type" value="Genomic_DNA"/>
</dbReference>
<evidence type="ECO:0000313" key="2">
    <source>
        <dbReference type="EMBL" id="QHI95581.1"/>
    </source>
</evidence>
<feature type="signal peptide" evidence="1">
    <location>
        <begin position="1"/>
        <end position="20"/>
    </location>
</feature>
<dbReference type="Proteomes" id="UP000463975">
    <property type="component" value="Chromosome"/>
</dbReference>
<reference evidence="2 3" key="1">
    <citation type="submission" date="2020-01" db="EMBL/GenBank/DDBJ databases">
        <title>Genome sequencing of strain KACC 21507.</title>
        <authorList>
            <person name="Heo J."/>
            <person name="Kim S.-J."/>
            <person name="Kim J.-S."/>
            <person name="Hong S.-B."/>
            <person name="Kwon S.-W."/>
        </authorList>
    </citation>
    <scope>NUCLEOTIDE SEQUENCE [LARGE SCALE GENOMIC DNA]</scope>
    <source>
        <strain evidence="2 3">KACC 21507</strain>
    </source>
</reference>
<dbReference type="InterPro" id="IPR005624">
    <property type="entry name" value="PduO/GlcC-like"/>
</dbReference>
<gene>
    <name evidence="2" type="ORF">GT348_04245</name>
</gene>
<dbReference type="SUPFAM" id="SSF143744">
    <property type="entry name" value="GlcG-like"/>
    <property type="match status" value="1"/>
</dbReference>
<keyword evidence="3" id="KW-1185">Reference proteome</keyword>
<dbReference type="Gene3D" id="3.30.450.150">
    <property type="entry name" value="Haem-degrading domain"/>
    <property type="match status" value="1"/>
</dbReference>
<feature type="chain" id="PRO_5026997808" evidence="1">
    <location>
        <begin position="21"/>
        <end position="167"/>
    </location>
</feature>
<dbReference type="KEGG" id="bomb:GT348_04245"/>
<dbReference type="PANTHER" id="PTHR34309:SF10">
    <property type="entry name" value="SLR1406 PROTEIN"/>
    <property type="match status" value="1"/>
</dbReference>
<keyword evidence="1" id="KW-0732">Signal</keyword>
<protein>
    <submittedName>
        <fullName evidence="2">Heme-binding protein</fullName>
    </submittedName>
</protein>
<evidence type="ECO:0000256" key="1">
    <source>
        <dbReference type="SAM" id="SignalP"/>
    </source>
</evidence>
<dbReference type="Pfam" id="PF03928">
    <property type="entry name" value="HbpS-like"/>
    <property type="match status" value="1"/>
</dbReference>
<name>A0A6P1NL34_9PROT</name>
<dbReference type="InterPro" id="IPR052517">
    <property type="entry name" value="GlcG_carb_metab_protein"/>
</dbReference>
<sequence>MKKTALALIFAASSFGSAYAASGVVNIPSIEANIANKLVAEAVNACAAKHLAVTATVVNAAGQRVAMLSGNGAPIDTASISYRKAYTIYSWGTAKHKNTTSELLAAKLVGPEDGSLTTVAGILVLPGGVILKSNGHTIGGLGVSGAPDGMDDEGCAKAAVEKYKSQF</sequence>
<evidence type="ECO:0000313" key="3">
    <source>
        <dbReference type="Proteomes" id="UP000463975"/>
    </source>
</evidence>
<proteinExistence type="predicted"/>